<dbReference type="PROSITE" id="PS00108">
    <property type="entry name" value="PROTEIN_KINASE_ST"/>
    <property type="match status" value="1"/>
</dbReference>
<evidence type="ECO:0000259" key="7">
    <source>
        <dbReference type="PROSITE" id="PS50011"/>
    </source>
</evidence>
<dbReference type="OMA" id="KANRACK"/>
<dbReference type="PROSITE" id="PS00107">
    <property type="entry name" value="PROTEIN_KINASE_ATP"/>
    <property type="match status" value="1"/>
</dbReference>
<dbReference type="SMART" id="SM00220">
    <property type="entry name" value="S_TKc"/>
    <property type="match status" value="1"/>
</dbReference>
<dbReference type="InterPro" id="IPR011009">
    <property type="entry name" value="Kinase-like_dom_sf"/>
</dbReference>
<dbReference type="AlphaFoldDB" id="C5KHU3"/>
<dbReference type="Gene3D" id="1.10.510.10">
    <property type="entry name" value="Transferase(Phosphotransferase) domain 1"/>
    <property type="match status" value="1"/>
</dbReference>
<dbReference type="InterPro" id="IPR029058">
    <property type="entry name" value="AB_hydrolase_fold"/>
</dbReference>
<evidence type="ECO:0000256" key="5">
    <source>
        <dbReference type="PROSITE-ProRule" id="PRU10141"/>
    </source>
</evidence>
<evidence type="ECO:0000313" key="9">
    <source>
        <dbReference type="Proteomes" id="UP000007800"/>
    </source>
</evidence>
<dbReference type="InterPro" id="IPR000719">
    <property type="entry name" value="Prot_kinase_dom"/>
</dbReference>
<dbReference type="OrthoDB" id="423410at2759"/>
<dbReference type="GeneID" id="9061217"/>
<dbReference type="SUPFAM" id="SSF53474">
    <property type="entry name" value="alpha/beta-Hydrolases"/>
    <property type="match status" value="1"/>
</dbReference>
<dbReference type="InterPro" id="IPR008271">
    <property type="entry name" value="Ser/Thr_kinase_AS"/>
</dbReference>
<keyword evidence="4 5" id="KW-0067">ATP-binding</keyword>
<sequence>MKLNRLFPLILLSTSVGFQPVQISNGPISGMVVREDTSLQQPIVQDVEIFFGIRYAEPPLRELRFRAPRPYTSKNWTATRPMVTPGEKCFQVSDSSLTDTGSTAGHEDCLFLNVYRPSTVENGTSRLPVMFWIYGGGYVFGDALSYNGTALAALHNVIVVTVNYRLGHIGFLGSQRSLSEEGTTGNWGTLDTQLGLKWVQQNIEAFGGDKNRVLLFGESAGAFSVMWHIAAPGSKGLFHAAIVQSGTASTPMFFQTRTDAFRYYDWVASELAGCKDANDLACLREVDLHNFTIPNGIRFDPARAPPWGSPLFPAMPVGPIIDGTALPDNPLRMVENGQHNDVPVILGVNRNEGSVFGLMLPNLIPGLNVPLVEDGVRKAIYHFLQNETAVEELSESYPLGRYSSVYGSANGPFEQIFYLIRDAIFHCSARQFANALVDKGKSPTWMYSFDMPNLFGSWSEFKLGAFFSAYGNLTLEEMGTFHSAEVPFIFKQFRNVPVNFSSFGISSILSLYMAHPPRQRGDSFHNISDAFSCMWSHMAADGSPTGPQQHCPGLPDGSIPSWLSYSSILNGSEAQGIYMSIGDEMVMKPWRSNNQYPDNEMPSIEVCQWWDGHPVGFHDLQADIPATTTPAPTSTEPISYLLGEKLGNGAYATVRLGWNKANRACKVAVKIYEKISLVGSTTRRRNVMREIHVMRKMSHPNIVQFIETFDTPKKIYLVLEHIAGGCLNEFIGKLPGSKVDDATAKNMEFIDTWNVEAMQLDMHCVLPARFMAQICEGIKYCHSKRIVHRDLKLENILLEGRDRIKIIDFGFSTSVPEGQNVKIFCGTPSYMCPQLVRGGEYNGFKADMWAIGVIMYLMLLGSFPFRAKSQKELYVKIQKARFYLPDPASPILSPHARLVIKRLLKADAVRAGRIQSNGRNARILLLLVCALGPRKTHRLCESERLHMQHFHFDIIGLFL</sequence>
<evidence type="ECO:0000256" key="1">
    <source>
        <dbReference type="ARBA" id="ARBA00005964"/>
    </source>
</evidence>
<evidence type="ECO:0000256" key="3">
    <source>
        <dbReference type="ARBA" id="ARBA00022801"/>
    </source>
</evidence>
<dbReference type="EMBL" id="GG673069">
    <property type="protein sequence ID" value="EER16155.1"/>
    <property type="molecule type" value="Genomic_DNA"/>
</dbReference>
<evidence type="ECO:0000313" key="8">
    <source>
        <dbReference type="EMBL" id="EER16155.1"/>
    </source>
</evidence>
<dbReference type="InterPro" id="IPR002018">
    <property type="entry name" value="CarbesteraseB"/>
</dbReference>
<dbReference type="PROSITE" id="PS00122">
    <property type="entry name" value="CARBOXYLESTERASE_B_1"/>
    <property type="match status" value="1"/>
</dbReference>
<dbReference type="InParanoid" id="C5KHU3"/>
<dbReference type="Pfam" id="PF00069">
    <property type="entry name" value="Pkinase"/>
    <property type="match status" value="1"/>
</dbReference>
<dbReference type="InterPro" id="IPR017441">
    <property type="entry name" value="Protein_kinase_ATP_BS"/>
</dbReference>
<keyword evidence="6" id="KW-0732">Signal</keyword>
<evidence type="ECO:0000256" key="4">
    <source>
        <dbReference type="ARBA" id="ARBA00022840"/>
    </source>
</evidence>
<feature type="signal peptide" evidence="6">
    <location>
        <begin position="1"/>
        <end position="23"/>
    </location>
</feature>
<feature type="domain" description="Protein kinase" evidence="7">
    <location>
        <begin position="640"/>
        <end position="923"/>
    </location>
</feature>
<keyword evidence="3" id="KW-0378">Hydrolase</keyword>
<gene>
    <name evidence="8" type="ORF">Pmar_PMAR003618</name>
</gene>
<feature type="binding site" evidence="5">
    <location>
        <position position="670"/>
    </location>
    <ligand>
        <name>ATP</name>
        <dbReference type="ChEBI" id="CHEBI:30616"/>
    </ligand>
</feature>
<dbReference type="Pfam" id="PF00135">
    <property type="entry name" value="COesterase"/>
    <property type="match status" value="1"/>
</dbReference>
<dbReference type="PROSITE" id="PS00941">
    <property type="entry name" value="CARBOXYLESTERASE_B_2"/>
    <property type="match status" value="1"/>
</dbReference>
<protein>
    <submittedName>
        <fullName evidence="8">Acetylcholinesterase, putative</fullName>
    </submittedName>
</protein>
<accession>C5KHU3</accession>
<keyword evidence="9" id="KW-1185">Reference proteome</keyword>
<dbReference type="GO" id="GO:0005524">
    <property type="term" value="F:ATP binding"/>
    <property type="evidence" value="ECO:0007669"/>
    <property type="project" value="UniProtKB-UniRule"/>
</dbReference>
<evidence type="ECO:0000256" key="2">
    <source>
        <dbReference type="ARBA" id="ARBA00022741"/>
    </source>
</evidence>
<dbReference type="InterPro" id="IPR050309">
    <property type="entry name" value="Type-B_Carboxylest/Lipase"/>
</dbReference>
<feature type="chain" id="PRO_5002954140" evidence="6">
    <location>
        <begin position="24"/>
        <end position="959"/>
    </location>
</feature>
<evidence type="ECO:0000256" key="6">
    <source>
        <dbReference type="SAM" id="SignalP"/>
    </source>
</evidence>
<comment type="similarity">
    <text evidence="1">Belongs to the type-B carboxylesterase/lipase family.</text>
</comment>
<dbReference type="ESTHER" id="9alve-c5khu3">
    <property type="family name" value="Carb_B_Root"/>
</dbReference>
<dbReference type="GO" id="GO:0004672">
    <property type="term" value="F:protein kinase activity"/>
    <property type="evidence" value="ECO:0007669"/>
    <property type="project" value="InterPro"/>
</dbReference>
<organism evidence="9">
    <name type="scientific">Perkinsus marinus (strain ATCC 50983 / TXsc)</name>
    <dbReference type="NCBI Taxonomy" id="423536"/>
    <lineage>
        <taxon>Eukaryota</taxon>
        <taxon>Sar</taxon>
        <taxon>Alveolata</taxon>
        <taxon>Perkinsozoa</taxon>
        <taxon>Perkinsea</taxon>
        <taxon>Perkinsida</taxon>
        <taxon>Perkinsidae</taxon>
        <taxon>Perkinsus</taxon>
    </lineage>
</organism>
<dbReference type="InterPro" id="IPR019819">
    <property type="entry name" value="Carboxylesterase_B_CS"/>
</dbReference>
<dbReference type="PANTHER" id="PTHR11559">
    <property type="entry name" value="CARBOXYLESTERASE"/>
    <property type="match status" value="1"/>
</dbReference>
<dbReference type="Proteomes" id="UP000007800">
    <property type="component" value="Unassembled WGS sequence"/>
</dbReference>
<name>C5KHU3_PERM5</name>
<dbReference type="InterPro" id="IPR019826">
    <property type="entry name" value="Carboxylesterase_B_AS"/>
</dbReference>
<dbReference type="SUPFAM" id="SSF56112">
    <property type="entry name" value="Protein kinase-like (PK-like)"/>
    <property type="match status" value="1"/>
</dbReference>
<reference evidence="8 9" key="1">
    <citation type="submission" date="2008-07" db="EMBL/GenBank/DDBJ databases">
        <authorList>
            <person name="El-Sayed N."/>
            <person name="Caler E."/>
            <person name="Inman J."/>
            <person name="Amedeo P."/>
            <person name="Hass B."/>
            <person name="Wortman J."/>
        </authorList>
    </citation>
    <scope>NUCLEOTIDE SEQUENCE [LARGE SCALE GENOMIC DNA]</scope>
    <source>
        <strain evidence="9">ATCC 50983 / TXsc</strain>
    </source>
</reference>
<dbReference type="Gene3D" id="3.40.50.1820">
    <property type="entry name" value="alpha/beta hydrolase"/>
    <property type="match status" value="1"/>
</dbReference>
<dbReference type="GO" id="GO:0016787">
    <property type="term" value="F:hydrolase activity"/>
    <property type="evidence" value="ECO:0007669"/>
    <property type="project" value="UniProtKB-KW"/>
</dbReference>
<proteinExistence type="inferred from homology"/>
<dbReference type="RefSeq" id="XP_002784359.1">
    <property type="nucleotide sequence ID" value="XM_002784313.1"/>
</dbReference>
<dbReference type="PROSITE" id="PS50011">
    <property type="entry name" value="PROTEIN_KINASE_DOM"/>
    <property type="match status" value="1"/>
</dbReference>
<keyword evidence="2 5" id="KW-0547">Nucleotide-binding</keyword>